<dbReference type="EMBL" id="UAVH01000006">
    <property type="protein sequence ID" value="SQA42634.1"/>
    <property type="molecule type" value="Genomic_DNA"/>
</dbReference>
<dbReference type="KEGG" id="ypl:CH46_3649"/>
<name>A0AAX2I063_YERPE</name>
<proteinExistence type="predicted"/>
<dbReference type="KEGG" id="ypw:CH59_361"/>
<gene>
    <name evidence="1" type="ORF">NCTC5923_01640</name>
</gene>
<dbReference type="Proteomes" id="UP000251879">
    <property type="component" value="Unassembled WGS sequence"/>
</dbReference>
<protein>
    <submittedName>
        <fullName evidence="1">Uncharacterized protein</fullName>
    </submittedName>
</protein>
<dbReference type="AlphaFoldDB" id="A0AAX2I063"/>
<sequence>MFFESIFSSGFGCISAFAEKQIINIAEIIFLYS</sequence>
<dbReference type="KEGG" id="ypv:BZ15_2076"/>
<evidence type="ECO:0000313" key="1">
    <source>
        <dbReference type="EMBL" id="SQA42634.1"/>
    </source>
</evidence>
<organism evidence="1 2">
    <name type="scientific">Yersinia pestis</name>
    <dbReference type="NCBI Taxonomy" id="632"/>
    <lineage>
        <taxon>Bacteria</taxon>
        <taxon>Pseudomonadati</taxon>
        <taxon>Pseudomonadota</taxon>
        <taxon>Gammaproteobacteria</taxon>
        <taxon>Enterobacterales</taxon>
        <taxon>Yersiniaceae</taxon>
        <taxon>Yersinia</taxon>
    </lineage>
</organism>
<evidence type="ECO:0000313" key="2">
    <source>
        <dbReference type="Proteomes" id="UP000251879"/>
    </source>
</evidence>
<accession>A0AAX2I063</accession>
<reference evidence="1 2" key="1">
    <citation type="submission" date="2018-06" db="EMBL/GenBank/DDBJ databases">
        <authorList>
            <consortium name="Pathogen Informatics"/>
            <person name="Doyle S."/>
        </authorList>
    </citation>
    <scope>NUCLEOTIDE SEQUENCE [LARGE SCALE GENOMIC DNA]</scope>
    <source>
        <strain evidence="1 2">NCTC5923</strain>
    </source>
</reference>
<dbReference type="KEGG" id="ypj:CH55_1062"/>
<comment type="caution">
    <text evidence="1">The sequence shown here is derived from an EMBL/GenBank/DDBJ whole genome shotgun (WGS) entry which is preliminary data.</text>
</comment>